<dbReference type="EMBL" id="UFXW01000004">
    <property type="protein sequence ID" value="STC82211.1"/>
    <property type="molecule type" value="Genomic_DNA"/>
</dbReference>
<feature type="domain" description="Aldehyde dehydrogenase" evidence="3">
    <location>
        <begin position="34"/>
        <end position="178"/>
    </location>
</feature>
<dbReference type="Gene3D" id="3.40.605.10">
    <property type="entry name" value="Aldehyde Dehydrogenase, Chain A, domain 1"/>
    <property type="match status" value="1"/>
</dbReference>
<protein>
    <submittedName>
        <fullName evidence="4">Ethanolamine utilization aldehyde dehydrogenase</fullName>
        <ecNumber evidence="4">1.2.1.76</ecNumber>
    </submittedName>
</protein>
<dbReference type="InterPro" id="IPR015590">
    <property type="entry name" value="Aldehyde_DH_dom"/>
</dbReference>
<dbReference type="InterPro" id="IPR016162">
    <property type="entry name" value="Ald_DH_N"/>
</dbReference>
<keyword evidence="1 4" id="KW-0560">Oxidoreductase</keyword>
<dbReference type="Pfam" id="PF00171">
    <property type="entry name" value="Aldedh"/>
    <property type="match status" value="1"/>
</dbReference>
<evidence type="ECO:0000259" key="3">
    <source>
        <dbReference type="Pfam" id="PF00171"/>
    </source>
</evidence>
<dbReference type="AlphaFoldDB" id="A0A376D4E8"/>
<name>A0A376D4E8_ECOLX</name>
<evidence type="ECO:0000256" key="1">
    <source>
        <dbReference type="ARBA" id="ARBA00023002"/>
    </source>
</evidence>
<dbReference type="Proteomes" id="UP000254647">
    <property type="component" value="Unassembled WGS sequence"/>
</dbReference>
<sequence length="225" mass="23470">MNQQDIEQVVKAVLLKMQSSDTPPAAVHEMGVFASLDDAVAAAKVAQQGLKSVAMRQLAIAAIREAGEKHARDLAELAVSETGMGRVEDKFAKNVAQARGTPGVECLSPQVLTGDNGLTLIENAPWGVVASVTPSTNPAATVINNAISLIAAGNSVIFAPHPAAKKVSQRAITLLNQAICCRRRAGKLTGYRSKSGYRNRATLVQVSGYRPAGGDRRRSGSGSGA</sequence>
<dbReference type="SUPFAM" id="SSF53720">
    <property type="entry name" value="ALDH-like"/>
    <property type="match status" value="1"/>
</dbReference>
<dbReference type="EC" id="1.2.1.76" evidence="4"/>
<organism evidence="4 5">
    <name type="scientific">Escherichia coli</name>
    <dbReference type="NCBI Taxonomy" id="562"/>
    <lineage>
        <taxon>Bacteria</taxon>
        <taxon>Pseudomonadati</taxon>
        <taxon>Pseudomonadota</taxon>
        <taxon>Gammaproteobacteria</taxon>
        <taxon>Enterobacterales</taxon>
        <taxon>Enterobacteriaceae</taxon>
        <taxon>Escherichia</taxon>
    </lineage>
</organism>
<evidence type="ECO:0000313" key="5">
    <source>
        <dbReference type="Proteomes" id="UP000254647"/>
    </source>
</evidence>
<accession>A0A376D4E8</accession>
<proteinExistence type="predicted"/>
<gene>
    <name evidence="4" type="primary">eutE_3</name>
    <name evidence="4" type="ORF">NCTC10767_02668</name>
</gene>
<keyword evidence="2" id="KW-0520">NAD</keyword>
<reference evidence="4 5" key="1">
    <citation type="submission" date="2018-06" db="EMBL/GenBank/DDBJ databases">
        <authorList>
            <consortium name="Pathogen Informatics"/>
            <person name="Doyle S."/>
        </authorList>
    </citation>
    <scope>NUCLEOTIDE SEQUENCE [LARGE SCALE GENOMIC DNA]</scope>
    <source>
        <strain evidence="4 5">NCTC10767</strain>
    </source>
</reference>
<dbReference type="PANTHER" id="PTHR11699">
    <property type="entry name" value="ALDEHYDE DEHYDROGENASE-RELATED"/>
    <property type="match status" value="1"/>
</dbReference>
<dbReference type="GO" id="GO:0004030">
    <property type="term" value="F:aldehyde dehydrogenase [NAD(P)+] activity"/>
    <property type="evidence" value="ECO:0007669"/>
    <property type="project" value="UniProtKB-ARBA"/>
</dbReference>
<evidence type="ECO:0000256" key="2">
    <source>
        <dbReference type="ARBA" id="ARBA00023027"/>
    </source>
</evidence>
<dbReference type="InterPro" id="IPR016161">
    <property type="entry name" value="Ald_DH/histidinol_DH"/>
</dbReference>
<evidence type="ECO:0000313" key="4">
    <source>
        <dbReference type="EMBL" id="STC82211.1"/>
    </source>
</evidence>